<proteinExistence type="predicted"/>
<feature type="transmembrane region" description="Helical" evidence="1">
    <location>
        <begin position="44"/>
        <end position="62"/>
    </location>
</feature>
<reference evidence="2" key="1">
    <citation type="submission" date="2015-07" db="EMBL/GenBank/DDBJ databases">
        <title>MeaNS - Measles Nucleotide Surveillance Program.</title>
        <authorList>
            <person name="Tran T."/>
            <person name="Druce J."/>
        </authorList>
    </citation>
    <scope>NUCLEOTIDE SEQUENCE</scope>
    <source>
        <strain evidence="2">UCB-OBI-ISO-001</strain>
        <tissue evidence="2">Gonad</tissue>
    </source>
</reference>
<dbReference type="EMBL" id="KQ416188">
    <property type="protein sequence ID" value="KOF98300.1"/>
    <property type="molecule type" value="Genomic_DNA"/>
</dbReference>
<sequence length="78" mass="9236">MIYKVFNQVHYLHQLSVLNSSFIIQHGSLDIFTKFKCFKKIKQILFSILISIFACTNNFLHWHKPTIVGFSYLRKAKT</sequence>
<accession>A0A0L8IBA4</accession>
<organism evidence="2">
    <name type="scientific">Octopus bimaculoides</name>
    <name type="common">California two-spotted octopus</name>
    <dbReference type="NCBI Taxonomy" id="37653"/>
    <lineage>
        <taxon>Eukaryota</taxon>
        <taxon>Metazoa</taxon>
        <taxon>Spiralia</taxon>
        <taxon>Lophotrochozoa</taxon>
        <taxon>Mollusca</taxon>
        <taxon>Cephalopoda</taxon>
        <taxon>Coleoidea</taxon>
        <taxon>Octopodiformes</taxon>
        <taxon>Octopoda</taxon>
        <taxon>Incirrata</taxon>
        <taxon>Octopodidae</taxon>
        <taxon>Octopus</taxon>
    </lineage>
</organism>
<keyword evidence="1" id="KW-0472">Membrane</keyword>
<dbReference type="AlphaFoldDB" id="A0A0L8IBA4"/>
<gene>
    <name evidence="2" type="ORF">OCBIM_22026369mg</name>
</gene>
<keyword evidence="1" id="KW-1133">Transmembrane helix</keyword>
<name>A0A0L8IBA4_OCTBM</name>
<evidence type="ECO:0000313" key="2">
    <source>
        <dbReference type="EMBL" id="KOF98300.1"/>
    </source>
</evidence>
<keyword evidence="1" id="KW-0812">Transmembrane</keyword>
<evidence type="ECO:0000256" key="1">
    <source>
        <dbReference type="SAM" id="Phobius"/>
    </source>
</evidence>
<protein>
    <submittedName>
        <fullName evidence="2">Uncharacterized protein</fullName>
    </submittedName>
</protein>